<sequence length="527" mass="62662">MDSRRAILGIFDVLMEIDSESCVIYGNSKLNKLYNLKLGFEEEKYFEIFERLRSGKKITNNNELIEIKEQIEQIRLVNQDIFNKHLDEDQNFKNKFEEIQNENEGGKIMYDLVIPSKNKKQKQNFIKCPKEGIKQDKPQEIKIIEEFLTKEKVKEIDIKKVEINSLIWHYDSNTREAINNLSQSEKKIVLTQKLKLLSIKDEKEKLCLLYFFVESTLKNIEEIKTNADFMKEFPTITDIKKEPTKTDFKIASEKIISKYNIKQIVYNYLDYLIKKYIYIQNLFCSMKIKKDFKSRSYEIKEKDKLILLIGVEYLIKLELKHPEILKLELLQKDVGIYYYKSYLESPEFPHTTKSETKLHTIFLLNEIYDKFRIIIKNFEKNNSNYLIKIFNDKLNDIINQIFSNLEEINSEAYLLCYMSEFREILQKSFDVIISFTFNLQIGVRNENHGALIITIWTGSYCEGSLTQKLYTEKKENKALSFSQKHVDQLYFYSEELSKSFKEPGTLSKLDYLKSHNSLMEHYLDIDS</sequence>
<evidence type="ECO:0000313" key="2">
    <source>
        <dbReference type="WBParaSite" id="scf7180000421136.g6370"/>
    </source>
</evidence>
<organism evidence="1 2">
    <name type="scientific">Meloidogyne floridensis</name>
    <dbReference type="NCBI Taxonomy" id="298350"/>
    <lineage>
        <taxon>Eukaryota</taxon>
        <taxon>Metazoa</taxon>
        <taxon>Ecdysozoa</taxon>
        <taxon>Nematoda</taxon>
        <taxon>Chromadorea</taxon>
        <taxon>Rhabditida</taxon>
        <taxon>Tylenchina</taxon>
        <taxon>Tylenchomorpha</taxon>
        <taxon>Tylenchoidea</taxon>
        <taxon>Meloidogynidae</taxon>
        <taxon>Meloidogyninae</taxon>
        <taxon>Meloidogyne</taxon>
    </lineage>
</organism>
<dbReference type="AlphaFoldDB" id="A0A915NV05"/>
<name>A0A915NV05_9BILA</name>
<keyword evidence="1" id="KW-1185">Reference proteome</keyword>
<proteinExistence type="predicted"/>
<evidence type="ECO:0000313" key="1">
    <source>
        <dbReference type="Proteomes" id="UP000887560"/>
    </source>
</evidence>
<protein>
    <submittedName>
        <fullName evidence="2">Uncharacterized protein</fullName>
    </submittedName>
</protein>
<dbReference type="Proteomes" id="UP000887560">
    <property type="component" value="Unplaced"/>
</dbReference>
<reference evidence="2" key="1">
    <citation type="submission" date="2022-11" db="UniProtKB">
        <authorList>
            <consortium name="WormBaseParasite"/>
        </authorList>
    </citation>
    <scope>IDENTIFICATION</scope>
</reference>
<accession>A0A915NV05</accession>
<dbReference type="WBParaSite" id="scf7180000421136.g6370">
    <property type="protein sequence ID" value="scf7180000421136.g6370"/>
    <property type="gene ID" value="scf7180000421136.g6370"/>
</dbReference>